<evidence type="ECO:0000256" key="7">
    <source>
        <dbReference type="SAM" id="MobiDB-lite"/>
    </source>
</evidence>
<dbReference type="EMBL" id="JAAGAX010000006">
    <property type="protein sequence ID" value="KAF2312773.1"/>
    <property type="molecule type" value="Genomic_DNA"/>
</dbReference>
<dbReference type="Proteomes" id="UP000467840">
    <property type="component" value="Chromosome 14"/>
</dbReference>
<feature type="compositionally biased region" description="Polar residues" evidence="7">
    <location>
        <begin position="14"/>
        <end position="27"/>
    </location>
</feature>
<evidence type="ECO:0000256" key="2">
    <source>
        <dbReference type="ARBA" id="ARBA00022490"/>
    </source>
</evidence>
<name>A0A6A6MK90_HEVBR</name>
<protein>
    <submittedName>
        <fullName evidence="8">Uncharacterized protein</fullName>
    </submittedName>
</protein>
<comment type="caution">
    <text evidence="8">The sequence shown here is derived from an EMBL/GenBank/DDBJ whole genome shotgun (WGS) entry which is preliminary data.</text>
</comment>
<feature type="region of interest" description="Disordered" evidence="7">
    <location>
        <begin position="14"/>
        <end position="85"/>
    </location>
</feature>
<comment type="subcellular location">
    <subcellularLocation>
        <location evidence="1">Cytoplasm</location>
    </subcellularLocation>
</comment>
<keyword evidence="5" id="KW-0539">Nucleus</keyword>
<evidence type="ECO:0000313" key="8">
    <source>
        <dbReference type="EMBL" id="KAF2312773.1"/>
    </source>
</evidence>
<sequence length="169" mass="18644">MESSRILRCIKECSGNSSNESGWTTYIASPIQEKHHQHHHLDDDDDDDHSTNGQADYRKGNYNKVDDGTESDDSMASDASSGPSHLECPCKINEISVGIGPSKHAVTNYSSREKLGKQFKQNEGARPRIKLGKEVGSAVSDIDVGGTVTRNRANSMLLSGDFRNWMCRM</sequence>
<comment type="similarity">
    <text evidence="6">Belongs to the SOFL plant protein family.</text>
</comment>
<dbReference type="GO" id="GO:0009691">
    <property type="term" value="P:cytokinin biosynthetic process"/>
    <property type="evidence" value="ECO:0007669"/>
    <property type="project" value="UniProtKB-KW"/>
</dbReference>
<gene>
    <name evidence="8" type="ORF">GH714_039999</name>
</gene>
<dbReference type="PANTHER" id="PTHR33347:SF22">
    <property type="match status" value="1"/>
</dbReference>
<evidence type="ECO:0000313" key="9">
    <source>
        <dbReference type="Proteomes" id="UP000467840"/>
    </source>
</evidence>
<organism evidence="8 9">
    <name type="scientific">Hevea brasiliensis</name>
    <name type="common">Para rubber tree</name>
    <name type="synonym">Siphonia brasiliensis</name>
    <dbReference type="NCBI Taxonomy" id="3981"/>
    <lineage>
        <taxon>Eukaryota</taxon>
        <taxon>Viridiplantae</taxon>
        <taxon>Streptophyta</taxon>
        <taxon>Embryophyta</taxon>
        <taxon>Tracheophyta</taxon>
        <taxon>Spermatophyta</taxon>
        <taxon>Magnoliopsida</taxon>
        <taxon>eudicotyledons</taxon>
        <taxon>Gunneridae</taxon>
        <taxon>Pentapetalae</taxon>
        <taxon>rosids</taxon>
        <taxon>fabids</taxon>
        <taxon>Malpighiales</taxon>
        <taxon>Euphorbiaceae</taxon>
        <taxon>Crotonoideae</taxon>
        <taxon>Micrandreae</taxon>
        <taxon>Hevea</taxon>
    </lineage>
</organism>
<feature type="compositionally biased region" description="Basic and acidic residues" evidence="7">
    <location>
        <begin position="56"/>
        <end position="67"/>
    </location>
</feature>
<evidence type="ECO:0000256" key="4">
    <source>
        <dbReference type="ARBA" id="ARBA00022864"/>
    </source>
</evidence>
<keyword evidence="2" id="KW-0963">Cytoplasm</keyword>
<keyword evidence="4" id="KW-0932">Cytokinin signaling pathway</keyword>
<dbReference type="GO" id="GO:0009736">
    <property type="term" value="P:cytokinin-activated signaling pathway"/>
    <property type="evidence" value="ECO:0007669"/>
    <property type="project" value="UniProtKB-KW"/>
</dbReference>
<proteinExistence type="inferred from homology"/>
<keyword evidence="3" id="KW-0203">Cytokinin biosynthesis</keyword>
<keyword evidence="9" id="KW-1185">Reference proteome</keyword>
<evidence type="ECO:0000256" key="6">
    <source>
        <dbReference type="ARBA" id="ARBA00024199"/>
    </source>
</evidence>
<dbReference type="PANTHER" id="PTHR33347">
    <property type="entry name" value="OSJNBA0091C07.3 PROTEIN"/>
    <property type="match status" value="1"/>
</dbReference>
<dbReference type="AlphaFoldDB" id="A0A6A6MK90"/>
<evidence type="ECO:0000256" key="1">
    <source>
        <dbReference type="ARBA" id="ARBA00004496"/>
    </source>
</evidence>
<evidence type="ECO:0000256" key="5">
    <source>
        <dbReference type="ARBA" id="ARBA00023242"/>
    </source>
</evidence>
<dbReference type="InterPro" id="IPR044670">
    <property type="entry name" value="SOFL"/>
</dbReference>
<accession>A0A6A6MK90</accession>
<dbReference type="GO" id="GO:0005737">
    <property type="term" value="C:cytoplasm"/>
    <property type="evidence" value="ECO:0007669"/>
    <property type="project" value="UniProtKB-SubCell"/>
</dbReference>
<evidence type="ECO:0000256" key="3">
    <source>
        <dbReference type="ARBA" id="ARBA00022712"/>
    </source>
</evidence>
<reference evidence="8 9" key="1">
    <citation type="journal article" date="2020" name="Mol. Plant">
        <title>The Chromosome-Based Rubber Tree Genome Provides New Insights into Spurge Genome Evolution and Rubber Biosynthesis.</title>
        <authorList>
            <person name="Liu J."/>
            <person name="Shi C."/>
            <person name="Shi C.C."/>
            <person name="Li W."/>
            <person name="Zhang Q.J."/>
            <person name="Zhang Y."/>
            <person name="Li K."/>
            <person name="Lu H.F."/>
            <person name="Shi C."/>
            <person name="Zhu S.T."/>
            <person name="Xiao Z.Y."/>
            <person name="Nan H."/>
            <person name="Yue Y."/>
            <person name="Zhu X.G."/>
            <person name="Wu Y."/>
            <person name="Hong X.N."/>
            <person name="Fan G.Y."/>
            <person name="Tong Y."/>
            <person name="Zhang D."/>
            <person name="Mao C.L."/>
            <person name="Liu Y.L."/>
            <person name="Hao S.J."/>
            <person name="Liu W.Q."/>
            <person name="Lv M.Q."/>
            <person name="Zhang H.B."/>
            <person name="Liu Y."/>
            <person name="Hu-Tang G.R."/>
            <person name="Wang J.P."/>
            <person name="Wang J.H."/>
            <person name="Sun Y.H."/>
            <person name="Ni S.B."/>
            <person name="Chen W.B."/>
            <person name="Zhang X.C."/>
            <person name="Jiao Y.N."/>
            <person name="Eichler E.E."/>
            <person name="Li G.H."/>
            <person name="Liu X."/>
            <person name="Gao L.Z."/>
        </authorList>
    </citation>
    <scope>NUCLEOTIDE SEQUENCE [LARGE SCALE GENOMIC DNA]</scope>
    <source>
        <strain evidence="9">cv. GT1</strain>
        <tissue evidence="8">Leaf</tissue>
    </source>
</reference>